<feature type="region of interest" description="Disordered" evidence="1">
    <location>
        <begin position="1"/>
        <end position="29"/>
    </location>
</feature>
<dbReference type="InterPro" id="IPR003540">
    <property type="entry name" value="ADP-ribosyltransferase"/>
</dbReference>
<keyword evidence="4" id="KW-1185">Reference proteome</keyword>
<evidence type="ECO:0000313" key="4">
    <source>
        <dbReference type="Proteomes" id="UP000008902"/>
    </source>
</evidence>
<dbReference type="Gene3D" id="3.90.176.10">
    <property type="entry name" value="Toxin ADP-ribosyltransferase, Chain A, domain 1"/>
    <property type="match status" value="1"/>
</dbReference>
<name>G1JV54_9CAUD</name>
<sequence>MGGGGGGAGSGGSSAPTPDKFPPSDQSRKRIFPSAQQARKWFASIWPSKDKYDTKVRQEYSTYSTNTGYQTINTALRDVAGDASKFDDKDVLDNLKDFNGNPYSDWVKKDYIDNLAARIKAMDDGMEFAPRTPEWVELARGTRWHEFKSLGITGPDDDLTKLLGKSYVNHSYTSTSVGGKAAMNHMPVQITLSVPPGMKGVHMAGNETYAGALSQLASENEFLLPRGTKFKIKSVKKNAQGQWIIEVEVIKP</sequence>
<dbReference type="EMBL" id="JN408461">
    <property type="protein sequence ID" value="AEL17834.1"/>
    <property type="molecule type" value="Genomic_DNA"/>
</dbReference>
<dbReference type="GO" id="GO:0005576">
    <property type="term" value="C:extracellular region"/>
    <property type="evidence" value="ECO:0007669"/>
    <property type="project" value="InterPro"/>
</dbReference>
<proteinExistence type="predicted"/>
<dbReference type="KEGG" id="vg:18565108"/>
<dbReference type="Proteomes" id="UP000008902">
    <property type="component" value="Segment"/>
</dbReference>
<organism evidence="3 4">
    <name type="scientific">Mycobacterium phage Trixie</name>
    <dbReference type="NCBI Taxonomy" id="1071503"/>
    <lineage>
        <taxon>Viruses</taxon>
        <taxon>Duplodnaviria</taxon>
        <taxon>Heunggongvirae</taxon>
        <taxon>Uroviricota</taxon>
        <taxon>Caudoviricetes</taxon>
        <taxon>Fromanvirus</taxon>
        <taxon>Fromanvirus trixie</taxon>
    </lineage>
</organism>
<dbReference type="PROSITE" id="PS51996">
    <property type="entry name" value="TR_MART"/>
    <property type="match status" value="1"/>
</dbReference>
<dbReference type="Pfam" id="PF03496">
    <property type="entry name" value="ADPrib_exo_Tox"/>
    <property type="match status" value="1"/>
</dbReference>
<evidence type="ECO:0000259" key="2">
    <source>
        <dbReference type="Pfam" id="PF03496"/>
    </source>
</evidence>
<dbReference type="OrthoDB" id="8394at10239"/>
<dbReference type="SUPFAM" id="SSF56399">
    <property type="entry name" value="ADP-ribosylation"/>
    <property type="match status" value="1"/>
</dbReference>
<accession>G1JV54</accession>
<gene>
    <name evidence="3" type="primary">2</name>
    <name evidence="3" type="ORF">TRIXIE_2</name>
</gene>
<feature type="compositionally biased region" description="Gly residues" evidence="1">
    <location>
        <begin position="1"/>
        <end position="12"/>
    </location>
</feature>
<protein>
    <submittedName>
        <fullName evidence="3">VIP2-like ADP-ribosyltransferase toxin</fullName>
    </submittedName>
</protein>
<feature type="domain" description="ADP ribosyltransferase" evidence="2">
    <location>
        <begin position="65"/>
        <end position="246"/>
    </location>
</feature>
<evidence type="ECO:0000313" key="3">
    <source>
        <dbReference type="EMBL" id="AEL17834.1"/>
    </source>
</evidence>
<dbReference type="GeneID" id="18565108"/>
<evidence type="ECO:0000256" key="1">
    <source>
        <dbReference type="SAM" id="MobiDB-lite"/>
    </source>
</evidence>
<reference evidence="3 4" key="1">
    <citation type="journal article" date="2012" name="J. Virol.">
        <title>Complete Genome Sequences of 138 Mycobacteriophages.</title>
        <authorList>
            <consortium name="the Science Education Alliance Phage Hunters Advancing Genomics and Evolutionary Science Program"/>
            <consortium name="the KwaZulu-Natal Research Institute for Tuberculosis and HIV Mycobacterial Genetics Course Students"/>
            <consortium name="the Phage Hunters Integrating Research and Education Program"/>
            <person name="Hatfull G.F."/>
        </authorList>
    </citation>
    <scope>NUCLEOTIDE SEQUENCE [LARGE SCALE GENOMIC DNA]</scope>
</reference>
<dbReference type="RefSeq" id="YP_009017135.1">
    <property type="nucleotide sequence ID" value="NC_023731.1"/>
</dbReference>